<dbReference type="PANTHER" id="PTHR37312:SF1">
    <property type="entry name" value="MEMBRANE-BOUND ACYLTRANSFERASE YKRP-RELATED"/>
    <property type="match status" value="1"/>
</dbReference>
<dbReference type="Pfam" id="PF01757">
    <property type="entry name" value="Acyl_transf_3"/>
    <property type="match status" value="1"/>
</dbReference>
<dbReference type="EMBL" id="JAFFZM010000020">
    <property type="protein sequence ID" value="MBO8202138.1"/>
    <property type="molecule type" value="Genomic_DNA"/>
</dbReference>
<evidence type="ECO:0000256" key="1">
    <source>
        <dbReference type="SAM" id="MobiDB-lite"/>
    </source>
</evidence>
<feature type="transmembrane region" description="Helical" evidence="2">
    <location>
        <begin position="303"/>
        <end position="323"/>
    </location>
</feature>
<dbReference type="PANTHER" id="PTHR37312">
    <property type="entry name" value="MEMBRANE-BOUND ACYLTRANSFERASE YKRP-RELATED"/>
    <property type="match status" value="1"/>
</dbReference>
<accession>A0ABS3Y3B4</accession>
<evidence type="ECO:0000256" key="2">
    <source>
        <dbReference type="SAM" id="Phobius"/>
    </source>
</evidence>
<dbReference type="Proteomes" id="UP000721954">
    <property type="component" value="Unassembled WGS sequence"/>
</dbReference>
<comment type="caution">
    <text evidence="4">The sequence shown here is derived from an EMBL/GenBank/DDBJ whole genome shotgun (WGS) entry which is preliminary data.</text>
</comment>
<dbReference type="InterPro" id="IPR052734">
    <property type="entry name" value="Nod_factor_acetyltransferase"/>
</dbReference>
<protein>
    <submittedName>
        <fullName evidence="4">Acyltransferase family protein</fullName>
    </submittedName>
</protein>
<feature type="compositionally biased region" description="Gly residues" evidence="1">
    <location>
        <begin position="72"/>
        <end position="89"/>
    </location>
</feature>
<feature type="transmembrane region" description="Helical" evidence="2">
    <location>
        <begin position="348"/>
        <end position="369"/>
    </location>
</feature>
<feature type="transmembrane region" description="Helical" evidence="2">
    <location>
        <begin position="412"/>
        <end position="431"/>
    </location>
</feature>
<dbReference type="GeneID" id="96262504"/>
<feature type="region of interest" description="Disordered" evidence="1">
    <location>
        <begin position="1"/>
        <end position="89"/>
    </location>
</feature>
<evidence type="ECO:0000313" key="4">
    <source>
        <dbReference type="EMBL" id="MBO8202138.1"/>
    </source>
</evidence>
<reference evidence="4 5" key="1">
    <citation type="submission" date="2021-02" db="EMBL/GenBank/DDBJ databases">
        <title>Streptomyces spirodelae sp. nov., isolated from duckweed.</title>
        <authorList>
            <person name="Saimee Y."/>
            <person name="Duangmal K."/>
        </authorList>
    </citation>
    <scope>NUCLEOTIDE SEQUENCE [LARGE SCALE GENOMIC DNA]</scope>
    <source>
        <strain evidence="4 5">DSM 42105</strain>
    </source>
</reference>
<organism evidence="4 5">
    <name type="scientific">Streptomyces smyrnaeus</name>
    <dbReference type="NCBI Taxonomy" id="1387713"/>
    <lineage>
        <taxon>Bacteria</taxon>
        <taxon>Bacillati</taxon>
        <taxon>Actinomycetota</taxon>
        <taxon>Actinomycetes</taxon>
        <taxon>Kitasatosporales</taxon>
        <taxon>Streptomycetaceae</taxon>
        <taxon>Streptomyces</taxon>
    </lineage>
</organism>
<feature type="transmembrane region" description="Helical" evidence="2">
    <location>
        <begin position="376"/>
        <end position="400"/>
    </location>
</feature>
<sequence length="466" mass="48440">MASKIIDPAGPGGTGSSRPAGTGVPAEGSDLPPGGPDAPTDGTAAPPAAGHPAEAEQHTDRDLPADAAGLRADGGTGTGTGTGAWTGAGAGGDVETAVAAPGVPGAVGSDVAGREAEGADRTARDPFLDNAKFLLIVLVVVGHTWPMGLVEGSRTVKAAYLWISSFHMPAFILLSGYFSRGFTGRPAQLRKLLAGVLVPYLVFELLYAAVEAAAWGKPFRLTLTEPTFVCWFLAALFVWRLTVPLWRVIPWPLPVAALVSLAAGTSTVGHDLALPRVLMFLPWFVLGLTLRPAHFALLRTSGLLRWCAPPVLVAGGVAAYALAPGTDVHWLWMSHGQAELGVGTSTYLLVRIGLFAVTALMTGAFLALVPRRARWLTALGAVTLYPYLLHGLLTTAAHAYGWDAPLRPLGPLGAALLTACGAAVAVLLSTAPVRRLARPLIEPPVPGLTWPRRRRGSPGTSEPRTA</sequence>
<keyword evidence="2" id="KW-0812">Transmembrane</keyword>
<feature type="compositionally biased region" description="Low complexity" evidence="1">
    <location>
        <begin position="37"/>
        <end position="52"/>
    </location>
</feature>
<dbReference type="GO" id="GO:0016746">
    <property type="term" value="F:acyltransferase activity"/>
    <property type="evidence" value="ECO:0007669"/>
    <property type="project" value="UniProtKB-KW"/>
</dbReference>
<feature type="transmembrane region" description="Helical" evidence="2">
    <location>
        <begin position="248"/>
        <end position="267"/>
    </location>
</feature>
<feature type="transmembrane region" description="Helical" evidence="2">
    <location>
        <begin position="222"/>
        <end position="241"/>
    </location>
</feature>
<evidence type="ECO:0000313" key="5">
    <source>
        <dbReference type="Proteomes" id="UP000721954"/>
    </source>
</evidence>
<keyword evidence="4" id="KW-0808">Transferase</keyword>
<feature type="compositionally biased region" description="Basic and acidic residues" evidence="1">
    <location>
        <begin position="53"/>
        <end position="64"/>
    </location>
</feature>
<proteinExistence type="predicted"/>
<feature type="transmembrane region" description="Helical" evidence="2">
    <location>
        <begin position="160"/>
        <end position="180"/>
    </location>
</feature>
<feature type="transmembrane region" description="Helical" evidence="2">
    <location>
        <begin position="131"/>
        <end position="148"/>
    </location>
</feature>
<name>A0ABS3Y3B4_9ACTN</name>
<dbReference type="InterPro" id="IPR002656">
    <property type="entry name" value="Acyl_transf_3_dom"/>
</dbReference>
<dbReference type="RefSeq" id="WP_209213687.1">
    <property type="nucleotide sequence ID" value="NZ_JAFFZM010000020.1"/>
</dbReference>
<feature type="transmembrane region" description="Helical" evidence="2">
    <location>
        <begin position="192"/>
        <end position="210"/>
    </location>
</feature>
<feature type="domain" description="Acyltransferase 3" evidence="3">
    <location>
        <begin position="126"/>
        <end position="429"/>
    </location>
</feature>
<keyword evidence="2" id="KW-0472">Membrane</keyword>
<evidence type="ECO:0000259" key="3">
    <source>
        <dbReference type="Pfam" id="PF01757"/>
    </source>
</evidence>
<keyword evidence="2" id="KW-1133">Transmembrane helix</keyword>
<keyword evidence="4" id="KW-0012">Acyltransferase</keyword>
<feature type="transmembrane region" description="Helical" evidence="2">
    <location>
        <begin position="273"/>
        <end position="291"/>
    </location>
</feature>
<keyword evidence="5" id="KW-1185">Reference proteome</keyword>
<gene>
    <name evidence="4" type="ORF">JW613_28160</name>
</gene>